<evidence type="ECO:0000256" key="1">
    <source>
        <dbReference type="ARBA" id="ARBA00001561"/>
    </source>
</evidence>
<dbReference type="eggNOG" id="COG3023">
    <property type="taxonomic scope" value="Bacteria"/>
</dbReference>
<keyword evidence="4" id="KW-0961">Cell wall biogenesis/degradation</keyword>
<organism evidence="6 7">
    <name type="scientific">Thermobaculum terrenum (strain ATCC BAA-798 / CCMEE 7001 / YNP1)</name>
    <dbReference type="NCBI Taxonomy" id="525904"/>
    <lineage>
        <taxon>Bacteria</taxon>
        <taxon>Bacillati</taxon>
        <taxon>Chloroflexota</taxon>
        <taxon>Chloroflexia</taxon>
        <taxon>Candidatus Thermobaculales</taxon>
        <taxon>Candidatus Thermobaculaceae</taxon>
        <taxon>Thermobaculum</taxon>
    </lineage>
</organism>
<evidence type="ECO:0000256" key="2">
    <source>
        <dbReference type="ARBA" id="ARBA00011901"/>
    </source>
</evidence>
<dbReference type="PANTHER" id="PTHR30417:SF1">
    <property type="entry name" value="N-ACETYLMURAMOYL-L-ALANINE AMIDASE AMID"/>
    <property type="match status" value="1"/>
</dbReference>
<keyword evidence="3" id="KW-0378">Hydrolase</keyword>
<dbReference type="KEGG" id="ttr:Tter_2101"/>
<dbReference type="Proteomes" id="UP000000323">
    <property type="component" value="Chromosome 2"/>
</dbReference>
<dbReference type="GO" id="GO:0008745">
    <property type="term" value="F:N-acetylmuramoyl-L-alanine amidase activity"/>
    <property type="evidence" value="ECO:0007669"/>
    <property type="project" value="UniProtKB-EC"/>
</dbReference>
<dbReference type="SMART" id="SM00644">
    <property type="entry name" value="Ami_2"/>
    <property type="match status" value="1"/>
</dbReference>
<evidence type="ECO:0000313" key="7">
    <source>
        <dbReference type="Proteomes" id="UP000000323"/>
    </source>
</evidence>
<dbReference type="AlphaFoldDB" id="D1CGY2"/>
<evidence type="ECO:0000313" key="6">
    <source>
        <dbReference type="EMBL" id="ACZ43003.1"/>
    </source>
</evidence>
<dbReference type="STRING" id="525904.Tter_2101"/>
<dbReference type="SUPFAM" id="SSF55846">
    <property type="entry name" value="N-acetylmuramoyl-L-alanine amidase-like"/>
    <property type="match status" value="1"/>
</dbReference>
<dbReference type="PANTHER" id="PTHR30417">
    <property type="entry name" value="N-ACETYLMURAMOYL-L-ALANINE AMIDASE AMID"/>
    <property type="match status" value="1"/>
</dbReference>
<dbReference type="eggNOG" id="COG0741">
    <property type="taxonomic scope" value="Bacteria"/>
</dbReference>
<evidence type="ECO:0000256" key="4">
    <source>
        <dbReference type="ARBA" id="ARBA00023316"/>
    </source>
</evidence>
<dbReference type="EC" id="3.5.1.28" evidence="2"/>
<dbReference type="FunFam" id="3.40.80.10:FF:000006">
    <property type="entry name" value="N-acetylmuramoyl-L-alanine amidase"/>
    <property type="match status" value="1"/>
</dbReference>
<reference evidence="7" key="1">
    <citation type="journal article" date="2010" name="Stand. Genomic Sci.">
        <title>Complete genome sequence of 'Thermobaculum terrenum' type strain (YNP1).</title>
        <authorList>
            <person name="Kiss H."/>
            <person name="Cleland D."/>
            <person name="Lapidus A."/>
            <person name="Lucas S."/>
            <person name="Glavina Del Rio T."/>
            <person name="Nolan M."/>
            <person name="Tice H."/>
            <person name="Han C."/>
            <person name="Goodwin L."/>
            <person name="Pitluck S."/>
            <person name="Liolios K."/>
            <person name="Ivanova N."/>
            <person name="Mavromatis K."/>
            <person name="Ovchinnikova G."/>
            <person name="Pati A."/>
            <person name="Chen A."/>
            <person name="Palaniappan K."/>
            <person name="Land M."/>
            <person name="Hauser L."/>
            <person name="Chang Y."/>
            <person name="Jeffries C."/>
            <person name="Lu M."/>
            <person name="Brettin T."/>
            <person name="Detter J."/>
            <person name="Goker M."/>
            <person name="Tindall B."/>
            <person name="Beck B."/>
            <person name="McDermott T."/>
            <person name="Woyke T."/>
            <person name="Bristow J."/>
            <person name="Eisen J."/>
            <person name="Markowitz V."/>
            <person name="Hugenholtz P."/>
            <person name="Kyrpides N."/>
            <person name="Klenk H."/>
            <person name="Cheng J."/>
        </authorList>
    </citation>
    <scope>NUCLEOTIDE SEQUENCE [LARGE SCALE GENOMIC DNA]</scope>
    <source>
        <strain evidence="7">ATCC BAA-798 / YNP1</strain>
    </source>
</reference>
<gene>
    <name evidence="6" type="ordered locus">Tter_2101</name>
</gene>
<dbReference type="HOGENOM" id="CLU_015278_1_0_0"/>
<dbReference type="Gene3D" id="3.40.80.10">
    <property type="entry name" value="Peptidoglycan recognition protein-like"/>
    <property type="match status" value="1"/>
</dbReference>
<dbReference type="Pfam" id="PF01510">
    <property type="entry name" value="Amidase_2"/>
    <property type="match status" value="1"/>
</dbReference>
<dbReference type="CDD" id="cd06583">
    <property type="entry name" value="PGRP"/>
    <property type="match status" value="1"/>
</dbReference>
<dbReference type="GO" id="GO:0009254">
    <property type="term" value="P:peptidoglycan turnover"/>
    <property type="evidence" value="ECO:0007669"/>
    <property type="project" value="TreeGrafter"/>
</dbReference>
<dbReference type="InterPro" id="IPR002502">
    <property type="entry name" value="Amidase_domain"/>
</dbReference>
<feature type="domain" description="N-acetylmuramoyl-L-alanine amidase" evidence="5">
    <location>
        <begin position="259"/>
        <end position="397"/>
    </location>
</feature>
<proteinExistence type="predicted"/>
<accession>D1CGY2</accession>
<comment type="catalytic activity">
    <reaction evidence="1">
        <text>Hydrolyzes the link between N-acetylmuramoyl residues and L-amino acid residues in certain cell-wall glycopeptides.</text>
        <dbReference type="EC" id="3.5.1.28"/>
    </reaction>
</comment>
<evidence type="ECO:0000256" key="3">
    <source>
        <dbReference type="ARBA" id="ARBA00022801"/>
    </source>
</evidence>
<dbReference type="InterPro" id="IPR036505">
    <property type="entry name" value="Amidase/PGRP_sf"/>
</dbReference>
<dbReference type="GO" id="GO:0071555">
    <property type="term" value="P:cell wall organization"/>
    <property type="evidence" value="ECO:0007669"/>
    <property type="project" value="UniProtKB-KW"/>
</dbReference>
<keyword evidence="7" id="KW-1185">Reference proteome</keyword>
<dbReference type="InterPro" id="IPR051206">
    <property type="entry name" value="NAMLAA_amidase_2"/>
</dbReference>
<evidence type="ECO:0000259" key="5">
    <source>
        <dbReference type="SMART" id="SM00644"/>
    </source>
</evidence>
<dbReference type="EMBL" id="CP001826">
    <property type="protein sequence ID" value="ACZ43003.1"/>
    <property type="molecule type" value="Genomic_DNA"/>
</dbReference>
<dbReference type="Gene3D" id="1.10.530.10">
    <property type="match status" value="1"/>
</dbReference>
<sequence length="638" mass="69987">MLRRCNLFLILLLVVCLLGALLPPRPVAARSDPYRLQRAFSKAAREFHVPLPVLLAVAYNKSLWEHHDGRPSADGAYGVMALSDVDRVPVVDGRGQDGRVERRWVSVESVPRYHTLEAAARLLGVSPEVLKRDPAQNIRGGAALLASYEQQLIGATPSDPAKWYGAVAKFSGSDVLQAAKAFADDVYATINSGAARVLADGQVVRLRAQHVVPARSTAKRLHLRSLREGEAECPPGLACNYVPALYTQFSSDPGDYGNYDLANRPADGLEIQYIVIHDTEGSYASALSTFTSQSYVSAHYLIRSSDGLVTQLVPTKDVAWQAGNWYVNIHSIGIEHEGFAVEGATWYTEQMYRSSARLVRYLAARFHIPLDRAHILGHDDVPGPGPAYQGRMHWDPGPYWDWAHYMALLGIAPRSQRAHGVTAGRIVMIAPNFHTNKPTVTYTDSEGNMYTLPSQPANFVYLHTAPSFDAPLISDPALHPDGSAGTTLAYDWGDKAVTGQRFYLAEQRGDWSAIFYGGKKAWFYNPGGRTNTVRSSGLLVTPKPGAASVQVYGAAYPSPEDYASAGVPTIHTLQPLQYAIPAGQYYVAWGPVRAQDYYAVTFNAPEDYRVVDGHELFYVIAFNHRIAFVRASDVAVIP</sequence>
<dbReference type="GO" id="GO:0009253">
    <property type="term" value="P:peptidoglycan catabolic process"/>
    <property type="evidence" value="ECO:0007669"/>
    <property type="project" value="InterPro"/>
</dbReference>
<name>D1CGY2_THET1</name>
<dbReference type="OrthoDB" id="66275at2"/>
<protein>
    <recommendedName>
        <fullName evidence="2">N-acetylmuramoyl-L-alanine amidase</fullName>
        <ecNumber evidence="2">3.5.1.28</ecNumber>
    </recommendedName>
</protein>